<keyword evidence="1" id="KW-0812">Transmembrane</keyword>
<evidence type="ECO:0000313" key="3">
    <source>
        <dbReference type="Proteomes" id="UP000005583"/>
    </source>
</evidence>
<feature type="transmembrane region" description="Helical" evidence="1">
    <location>
        <begin position="24"/>
        <end position="49"/>
    </location>
</feature>
<gene>
    <name evidence="2" type="ORF">HMPREF0548_1579</name>
</gene>
<evidence type="ECO:0000313" key="2">
    <source>
        <dbReference type="EMBL" id="EEJ71559.1"/>
    </source>
</evidence>
<keyword evidence="1" id="KW-0472">Membrane</keyword>
<name>C2EPI3_9LACO</name>
<keyword evidence="3" id="KW-1185">Reference proteome</keyword>
<evidence type="ECO:0000256" key="1">
    <source>
        <dbReference type="SAM" id="Phobius"/>
    </source>
</evidence>
<protein>
    <submittedName>
        <fullName evidence="2">Uncharacterized protein</fullName>
    </submittedName>
</protein>
<reference evidence="2 3" key="1">
    <citation type="submission" date="2009-01" db="EMBL/GenBank/DDBJ databases">
        <authorList>
            <person name="Qin X."/>
            <person name="Bachman B."/>
            <person name="Battles P."/>
            <person name="Bell A."/>
            <person name="Bess C."/>
            <person name="Bickham C."/>
            <person name="Chaboub L."/>
            <person name="Chen D."/>
            <person name="Coyle M."/>
            <person name="Deiros D.R."/>
            <person name="Dinh H."/>
            <person name="Forbes L."/>
            <person name="Fowler G."/>
            <person name="Francisco L."/>
            <person name="Fu Q."/>
            <person name="Gubbala S."/>
            <person name="Hale W."/>
            <person name="Han Y."/>
            <person name="Hemphill L."/>
            <person name="Highlander S.K."/>
            <person name="Hirani K."/>
            <person name="Hogues M."/>
            <person name="Jackson L."/>
            <person name="Jakkamsetti A."/>
            <person name="Javaid M."/>
            <person name="Jiang H."/>
            <person name="Korchina V."/>
            <person name="Kovar C."/>
            <person name="Lara F."/>
            <person name="Lee S."/>
            <person name="Mata R."/>
            <person name="Mathew T."/>
            <person name="Moen C."/>
            <person name="Morales K."/>
            <person name="Munidasa M."/>
            <person name="Nazareth L."/>
            <person name="Ngo R."/>
            <person name="Nguyen L."/>
            <person name="Okwuonu G."/>
            <person name="Ongeri F."/>
            <person name="Patil S."/>
            <person name="Petrosino J."/>
            <person name="Pham C."/>
            <person name="Pham P."/>
            <person name="Pu L.-L."/>
            <person name="Puazo M."/>
            <person name="Raj R."/>
            <person name="Reid J."/>
            <person name="Rouhana J."/>
            <person name="Saada N."/>
            <person name="Shang Y."/>
            <person name="Simmons D."/>
            <person name="Thornton R."/>
            <person name="Warren J."/>
            <person name="Weissenberger G."/>
            <person name="Zhang J."/>
            <person name="Zhang L."/>
            <person name="Zhou C."/>
            <person name="Zhu D."/>
            <person name="Muzny D."/>
            <person name="Worley K."/>
            <person name="Gibbs R."/>
        </authorList>
    </citation>
    <scope>NUCLEOTIDE SEQUENCE [LARGE SCALE GENOMIC DNA]</scope>
    <source>
        <strain evidence="2 3">DSM 16047</strain>
    </source>
</reference>
<dbReference type="Proteomes" id="UP000005583">
    <property type="component" value="Unassembled WGS sequence"/>
</dbReference>
<sequence length="141" mass="16263">MISSIAVTKFQCKKGKIMQKKESIFPVVYGVISAIISFIAVMFICLRSFSLNLQLSIILAGVFAIFFFGLSYFRGHASVEIKRIVYKYKLTDQEVAKITGMKASDFPIYHNHLELILPKRYWPRVLDALQNYEKKRESAEE</sequence>
<dbReference type="STRING" id="525365.HMPREF0548_1579"/>
<comment type="caution">
    <text evidence="2">The sequence shown here is derived from an EMBL/GenBank/DDBJ whole genome shotgun (WGS) entry which is preliminary data.</text>
</comment>
<dbReference type="HOGENOM" id="CLU_144735_0_0_9"/>
<dbReference type="EMBL" id="ACGU01000070">
    <property type="protein sequence ID" value="EEJ71559.1"/>
    <property type="molecule type" value="Genomic_DNA"/>
</dbReference>
<organism evidence="2 3">
    <name type="scientific">Lactobacillus ultunensis DSM 16047</name>
    <dbReference type="NCBI Taxonomy" id="525365"/>
    <lineage>
        <taxon>Bacteria</taxon>
        <taxon>Bacillati</taxon>
        <taxon>Bacillota</taxon>
        <taxon>Bacilli</taxon>
        <taxon>Lactobacillales</taxon>
        <taxon>Lactobacillaceae</taxon>
        <taxon>Lactobacillus</taxon>
    </lineage>
</organism>
<dbReference type="AlphaFoldDB" id="C2EPI3"/>
<proteinExistence type="predicted"/>
<accession>C2EPI3</accession>
<dbReference type="eggNOG" id="ENOG50309WR">
    <property type="taxonomic scope" value="Bacteria"/>
</dbReference>
<feature type="transmembrane region" description="Helical" evidence="1">
    <location>
        <begin position="55"/>
        <end position="73"/>
    </location>
</feature>
<keyword evidence="1" id="KW-1133">Transmembrane helix</keyword>